<dbReference type="Proteomes" id="UP001066276">
    <property type="component" value="Chromosome 6"/>
</dbReference>
<evidence type="ECO:0000313" key="1">
    <source>
        <dbReference type="EMBL" id="KAJ1145913.1"/>
    </source>
</evidence>
<dbReference type="AlphaFoldDB" id="A0AAV7R0T3"/>
<gene>
    <name evidence="1" type="ORF">NDU88_012196</name>
</gene>
<dbReference type="EMBL" id="JANPWB010000010">
    <property type="protein sequence ID" value="KAJ1145913.1"/>
    <property type="molecule type" value="Genomic_DNA"/>
</dbReference>
<evidence type="ECO:0000313" key="2">
    <source>
        <dbReference type="Proteomes" id="UP001066276"/>
    </source>
</evidence>
<dbReference type="PANTHER" id="PTHR21301:SF12">
    <property type="match status" value="1"/>
</dbReference>
<protein>
    <submittedName>
        <fullName evidence="1">Uncharacterized protein</fullName>
    </submittedName>
</protein>
<keyword evidence="2" id="KW-1185">Reference proteome</keyword>
<comment type="caution">
    <text evidence="1">The sequence shown here is derived from an EMBL/GenBank/DDBJ whole genome shotgun (WGS) entry which is preliminary data.</text>
</comment>
<reference evidence="1" key="1">
    <citation type="journal article" date="2022" name="bioRxiv">
        <title>Sequencing and chromosome-scale assembly of the giantPleurodeles waltlgenome.</title>
        <authorList>
            <person name="Brown T."/>
            <person name="Elewa A."/>
            <person name="Iarovenko S."/>
            <person name="Subramanian E."/>
            <person name="Araus A.J."/>
            <person name="Petzold A."/>
            <person name="Susuki M."/>
            <person name="Suzuki K.-i.T."/>
            <person name="Hayashi T."/>
            <person name="Toyoda A."/>
            <person name="Oliveira C."/>
            <person name="Osipova E."/>
            <person name="Leigh N.D."/>
            <person name="Simon A."/>
            <person name="Yun M.H."/>
        </authorList>
    </citation>
    <scope>NUCLEOTIDE SEQUENCE</scope>
    <source>
        <strain evidence="1">20211129_DDA</strain>
        <tissue evidence="1">Liver</tissue>
    </source>
</reference>
<organism evidence="1 2">
    <name type="scientific">Pleurodeles waltl</name>
    <name type="common">Iberian ribbed newt</name>
    <dbReference type="NCBI Taxonomy" id="8319"/>
    <lineage>
        <taxon>Eukaryota</taxon>
        <taxon>Metazoa</taxon>
        <taxon>Chordata</taxon>
        <taxon>Craniata</taxon>
        <taxon>Vertebrata</taxon>
        <taxon>Euteleostomi</taxon>
        <taxon>Amphibia</taxon>
        <taxon>Batrachia</taxon>
        <taxon>Caudata</taxon>
        <taxon>Salamandroidea</taxon>
        <taxon>Salamandridae</taxon>
        <taxon>Pleurodelinae</taxon>
        <taxon>Pleurodeles</taxon>
    </lineage>
</organism>
<name>A0AAV7R0T3_PLEWA</name>
<accession>A0AAV7R0T3</accession>
<proteinExistence type="predicted"/>
<sequence length="296" mass="33553">MMTLSMTMETSHGWDTSGPKQPHSLIVNLSSLTLTTLQTRILEKGLGYVPTAPLDNFKLCMEVNEFTRKFKLRSYFRDCSSIEGPNMGDTGLRNKSSFTPLCTSIPIEILTFEQPVMKDNNDINPTSLKVFHNTTREEKKVLQDLANNTSIVIKPADKGGTLVVQTTDNYRNECLRLLGDARNYVKLQEDPTSFLQNKISNMVEQALAHNWISQKEGDFMINKNPVTPYFYTIPKIPKNQESPPGRPTESVINSVLEPLSRFADAFLGPIVQNTHTYLKDTKDVLRLLKDRLFDPH</sequence>
<dbReference type="PANTHER" id="PTHR21301">
    <property type="entry name" value="REVERSE TRANSCRIPTASE"/>
    <property type="match status" value="1"/>
</dbReference>